<proteinExistence type="predicted"/>
<dbReference type="AlphaFoldDB" id="A0A168F2Z1"/>
<dbReference type="Proteomes" id="UP000078544">
    <property type="component" value="Unassembled WGS sequence"/>
</dbReference>
<sequence length="91" mass="10330">MLDNALERRPPQQTGCSEDEAPHDDLILVAVSLEAQGDDVFLRGIFAKVNALAQAERLCAFRAGRRWRSRLWGAADMRVGRPAVHKRMEEW</sequence>
<dbReference type="EMBL" id="AZGY01000003">
    <property type="protein sequence ID" value="KZZ99418.1"/>
    <property type="molecule type" value="Genomic_DNA"/>
</dbReference>
<feature type="region of interest" description="Disordered" evidence="1">
    <location>
        <begin position="1"/>
        <end position="21"/>
    </location>
</feature>
<comment type="caution">
    <text evidence="2">The sequence shown here is derived from an EMBL/GenBank/DDBJ whole genome shotgun (WGS) entry which is preliminary data.</text>
</comment>
<reference evidence="2 3" key="1">
    <citation type="journal article" date="2016" name="Genome Biol. Evol.">
        <title>Divergent and convergent evolution of fungal pathogenicity.</title>
        <authorList>
            <person name="Shang Y."/>
            <person name="Xiao G."/>
            <person name="Zheng P."/>
            <person name="Cen K."/>
            <person name="Zhan S."/>
            <person name="Wang C."/>
        </authorList>
    </citation>
    <scope>NUCLEOTIDE SEQUENCE [LARGE SCALE GENOMIC DNA]</scope>
    <source>
        <strain evidence="2 3">RCEF 2490</strain>
    </source>
</reference>
<evidence type="ECO:0000313" key="2">
    <source>
        <dbReference type="EMBL" id="KZZ99418.1"/>
    </source>
</evidence>
<gene>
    <name evidence="2" type="ORF">AAL_01990</name>
</gene>
<evidence type="ECO:0000256" key="1">
    <source>
        <dbReference type="SAM" id="MobiDB-lite"/>
    </source>
</evidence>
<evidence type="ECO:0000313" key="3">
    <source>
        <dbReference type="Proteomes" id="UP000078544"/>
    </source>
</evidence>
<organism evidence="2 3">
    <name type="scientific">Moelleriella libera RCEF 2490</name>
    <dbReference type="NCBI Taxonomy" id="1081109"/>
    <lineage>
        <taxon>Eukaryota</taxon>
        <taxon>Fungi</taxon>
        <taxon>Dikarya</taxon>
        <taxon>Ascomycota</taxon>
        <taxon>Pezizomycotina</taxon>
        <taxon>Sordariomycetes</taxon>
        <taxon>Hypocreomycetidae</taxon>
        <taxon>Hypocreales</taxon>
        <taxon>Clavicipitaceae</taxon>
        <taxon>Moelleriella</taxon>
    </lineage>
</organism>
<accession>A0A168F2Z1</accession>
<name>A0A168F2Z1_9HYPO</name>
<keyword evidence="3" id="KW-1185">Reference proteome</keyword>
<protein>
    <submittedName>
        <fullName evidence="2">Uncharacterized protein</fullName>
    </submittedName>
</protein>
<feature type="compositionally biased region" description="Basic and acidic residues" evidence="1">
    <location>
        <begin position="1"/>
        <end position="10"/>
    </location>
</feature>